<keyword evidence="1" id="KW-0812">Transmembrane</keyword>
<reference evidence="2" key="1">
    <citation type="submission" date="2021-01" db="EMBL/GenBank/DDBJ databases">
        <authorList>
            <consortium name="Genoscope - CEA"/>
            <person name="William W."/>
        </authorList>
    </citation>
    <scope>NUCLEOTIDE SEQUENCE</scope>
</reference>
<evidence type="ECO:0000256" key="1">
    <source>
        <dbReference type="SAM" id="Phobius"/>
    </source>
</evidence>
<keyword evidence="1" id="KW-1133">Transmembrane helix</keyword>
<organism evidence="2">
    <name type="scientific">Brassica napus</name>
    <name type="common">Rape</name>
    <dbReference type="NCBI Taxonomy" id="3708"/>
    <lineage>
        <taxon>Eukaryota</taxon>
        <taxon>Viridiplantae</taxon>
        <taxon>Streptophyta</taxon>
        <taxon>Embryophyta</taxon>
        <taxon>Tracheophyta</taxon>
        <taxon>Spermatophyta</taxon>
        <taxon>Magnoliopsida</taxon>
        <taxon>eudicotyledons</taxon>
        <taxon>Gunneridae</taxon>
        <taxon>Pentapetalae</taxon>
        <taxon>rosids</taxon>
        <taxon>malvids</taxon>
        <taxon>Brassicales</taxon>
        <taxon>Brassicaceae</taxon>
        <taxon>Brassiceae</taxon>
        <taxon>Brassica</taxon>
    </lineage>
</organism>
<gene>
    <name evidence="2" type="ORF">DARMORV10_C07P15190.1</name>
</gene>
<evidence type="ECO:0000313" key="2">
    <source>
        <dbReference type="EMBL" id="CAF1968388.1"/>
    </source>
</evidence>
<keyword evidence="1" id="KW-0472">Membrane</keyword>
<dbReference type="EMBL" id="HG994371">
    <property type="protein sequence ID" value="CAF1968388.1"/>
    <property type="molecule type" value="Genomic_DNA"/>
</dbReference>
<sequence>MKLVGFVDPEGSVSLAFASCLVIVFGKVIVFRLTSLTKSI</sequence>
<proteinExistence type="predicted"/>
<name>A0A816MG55_BRANA</name>
<dbReference type="Proteomes" id="UP001295469">
    <property type="component" value="Chromosome C07"/>
</dbReference>
<dbReference type="AlphaFoldDB" id="A0A816MG55"/>
<feature type="transmembrane region" description="Helical" evidence="1">
    <location>
        <begin position="12"/>
        <end position="34"/>
    </location>
</feature>
<protein>
    <submittedName>
        <fullName evidence="2">(rape) hypothetical protein</fullName>
    </submittedName>
</protein>
<accession>A0A816MG55</accession>